<name>R3TVE8_9ENTE</name>
<dbReference type="Gene3D" id="2.60.40.3860">
    <property type="match status" value="1"/>
</dbReference>
<dbReference type="RefSeq" id="WP_010772043.1">
    <property type="nucleotide sequence ID" value="NZ_KB946334.1"/>
</dbReference>
<feature type="signal peptide" evidence="1">
    <location>
        <begin position="1"/>
        <end position="27"/>
    </location>
</feature>
<feature type="domain" description="DUF5626" evidence="2">
    <location>
        <begin position="44"/>
        <end position="165"/>
    </location>
</feature>
<comment type="caution">
    <text evidence="3">The sequence shown here is derived from an EMBL/GenBank/DDBJ whole genome shotgun (WGS) entry which is preliminary data.</text>
</comment>
<evidence type="ECO:0000256" key="1">
    <source>
        <dbReference type="SAM" id="SignalP"/>
    </source>
</evidence>
<gene>
    <name evidence="3" type="ORF">UC7_01934</name>
</gene>
<sequence>MMFKKFISFVALGFVLCVGLNYNGINASASQVSTNINLDNNIRYNESSIYDDNGEFLGKIVISEEIGITPRGMIHSEAVKNKNYNVHFIGTTANVGFGITVKDKKITRAYDAWANGFGWSVSPGKLTYNSREAKLPGSFSIAWKGFPAGSTFRLRAVISGNQLQTHLDIP</sequence>
<feature type="chain" id="PRO_5004369550" description="DUF5626 domain-containing protein" evidence="1">
    <location>
        <begin position="28"/>
        <end position="170"/>
    </location>
</feature>
<dbReference type="Proteomes" id="UP000013840">
    <property type="component" value="Unassembled WGS sequence"/>
</dbReference>
<evidence type="ECO:0000259" key="2">
    <source>
        <dbReference type="Pfam" id="PF18540"/>
    </source>
</evidence>
<evidence type="ECO:0000313" key="3">
    <source>
        <dbReference type="EMBL" id="EOL45128.1"/>
    </source>
</evidence>
<dbReference type="OrthoDB" id="2194968at2"/>
<protein>
    <recommendedName>
        <fullName evidence="2">DUF5626 domain-containing protein</fullName>
    </recommendedName>
</protein>
<dbReference type="PATRIC" id="fig|1158612.3.peg.1911"/>
<accession>R3TVE8</accession>
<proteinExistence type="predicted"/>
<dbReference type="eggNOG" id="ENOG5032I2K">
    <property type="taxonomic scope" value="Bacteria"/>
</dbReference>
<keyword evidence="1" id="KW-0732">Signal</keyword>
<dbReference type="InterPro" id="IPR040491">
    <property type="entry name" value="DUF5626"/>
</dbReference>
<keyword evidence="4" id="KW-1185">Reference proteome</keyword>
<reference evidence="3 4" key="1">
    <citation type="submission" date="2013-02" db="EMBL/GenBank/DDBJ databases">
        <title>The Genome Sequence of Enterococcus caccae BAA-1240.</title>
        <authorList>
            <consortium name="The Broad Institute Genome Sequencing Platform"/>
            <consortium name="The Broad Institute Genome Sequencing Center for Infectious Disease"/>
            <person name="Earl A.M."/>
            <person name="Gilmore M.S."/>
            <person name="Lebreton F."/>
            <person name="Walker B."/>
            <person name="Young S.K."/>
            <person name="Zeng Q."/>
            <person name="Gargeya S."/>
            <person name="Fitzgerald M."/>
            <person name="Haas B."/>
            <person name="Abouelleil A."/>
            <person name="Alvarado L."/>
            <person name="Arachchi H.M."/>
            <person name="Berlin A.M."/>
            <person name="Chapman S.B."/>
            <person name="Dewar J."/>
            <person name="Goldberg J."/>
            <person name="Griggs A."/>
            <person name="Gujja S."/>
            <person name="Hansen M."/>
            <person name="Howarth C."/>
            <person name="Imamovic A."/>
            <person name="Larimer J."/>
            <person name="McCowan C."/>
            <person name="Murphy C."/>
            <person name="Neiman D."/>
            <person name="Pearson M."/>
            <person name="Priest M."/>
            <person name="Roberts A."/>
            <person name="Saif S."/>
            <person name="Shea T."/>
            <person name="Sisk P."/>
            <person name="Sykes S."/>
            <person name="Wortman J."/>
            <person name="Nusbaum C."/>
            <person name="Birren B."/>
        </authorList>
    </citation>
    <scope>NUCLEOTIDE SEQUENCE [LARGE SCALE GENOMIC DNA]</scope>
    <source>
        <strain evidence="3 4">ATCC BAA-1240</strain>
    </source>
</reference>
<organism evidence="3 4">
    <name type="scientific">Enterococcus caccae ATCC BAA-1240</name>
    <dbReference type="NCBI Taxonomy" id="1158612"/>
    <lineage>
        <taxon>Bacteria</taxon>
        <taxon>Bacillati</taxon>
        <taxon>Bacillota</taxon>
        <taxon>Bacilli</taxon>
        <taxon>Lactobacillales</taxon>
        <taxon>Enterococcaceae</taxon>
        <taxon>Enterococcus</taxon>
    </lineage>
</organism>
<dbReference type="Pfam" id="PF18540">
    <property type="entry name" value="DUF5626"/>
    <property type="match status" value="1"/>
</dbReference>
<evidence type="ECO:0000313" key="4">
    <source>
        <dbReference type="Proteomes" id="UP000013840"/>
    </source>
</evidence>
<dbReference type="EMBL" id="AJAU01000018">
    <property type="protein sequence ID" value="EOL45128.1"/>
    <property type="molecule type" value="Genomic_DNA"/>
</dbReference>
<dbReference type="AlphaFoldDB" id="R3TVE8"/>